<name>A0ABD5V5L5_9EURY</name>
<keyword evidence="4" id="KW-1185">Reference proteome</keyword>
<evidence type="ECO:0000259" key="1">
    <source>
        <dbReference type="Pfam" id="PF03551"/>
    </source>
</evidence>
<dbReference type="InterPro" id="IPR036390">
    <property type="entry name" value="WH_DNA-bd_sf"/>
</dbReference>
<gene>
    <name evidence="2" type="ORF">ACFQGH_16940</name>
    <name evidence="3" type="ORF">ACFQGH_18065</name>
</gene>
<protein>
    <submittedName>
        <fullName evidence="2">PadR family transcriptional regulator</fullName>
    </submittedName>
</protein>
<evidence type="ECO:0000313" key="3">
    <source>
        <dbReference type="EMBL" id="MFC6907093.1"/>
    </source>
</evidence>
<reference evidence="2" key="1">
    <citation type="journal article" date="2014" name="Int. J. Syst. Evol. Microbiol.">
        <title>Complete genome sequence of Corynebacterium casei LMG S-19264T (=DSM 44701T), isolated from a smear-ripened cheese.</title>
        <authorList>
            <consortium name="US DOE Joint Genome Institute (JGI-PGF)"/>
            <person name="Walter F."/>
            <person name="Albersmeier A."/>
            <person name="Kalinowski J."/>
            <person name="Ruckert C."/>
        </authorList>
    </citation>
    <scope>NUCLEOTIDE SEQUENCE [LARGE SCALE GENOMIC DNA]</scope>
    <source>
        <strain evidence="2">CGMCC 1.15793</strain>
    </source>
</reference>
<dbReference type="EMBL" id="JBHSXQ010000006">
    <property type="protein sequence ID" value="MFC6906882.1"/>
    <property type="molecule type" value="Genomic_DNA"/>
</dbReference>
<reference evidence="2" key="3">
    <citation type="submission" date="2024-09" db="EMBL/GenBank/DDBJ databases">
        <authorList>
            <person name="Sun Q."/>
        </authorList>
    </citation>
    <scope>NUCLEOTIDE SEQUENCE</scope>
    <source>
        <strain evidence="2">CGMCC 1.15793</strain>
    </source>
</reference>
<evidence type="ECO:0000313" key="2">
    <source>
        <dbReference type="EMBL" id="MFC6906882.1"/>
    </source>
</evidence>
<accession>A0ABD5V5L5</accession>
<dbReference type="Pfam" id="PF03551">
    <property type="entry name" value="PadR"/>
    <property type="match status" value="1"/>
</dbReference>
<dbReference type="Proteomes" id="UP001596312">
    <property type="component" value="Unassembled WGS sequence"/>
</dbReference>
<evidence type="ECO:0000313" key="4">
    <source>
        <dbReference type="Proteomes" id="UP001596312"/>
    </source>
</evidence>
<dbReference type="InterPro" id="IPR036388">
    <property type="entry name" value="WH-like_DNA-bd_sf"/>
</dbReference>
<dbReference type="AlphaFoldDB" id="A0ABD5V5L5"/>
<dbReference type="InterPro" id="IPR005149">
    <property type="entry name" value="Tscrpt_reg_PadR_N"/>
</dbReference>
<feature type="domain" description="Transcription regulator PadR N-terminal" evidence="1">
    <location>
        <begin position="25"/>
        <end position="89"/>
    </location>
</feature>
<dbReference type="SUPFAM" id="SSF46785">
    <property type="entry name" value="Winged helix' DNA-binding domain"/>
    <property type="match status" value="1"/>
</dbReference>
<reference evidence="4" key="2">
    <citation type="journal article" date="2019" name="Int. J. Syst. Evol. Microbiol.">
        <title>The Global Catalogue of Microorganisms (GCM) 10K type strain sequencing project: providing services to taxonomists for standard genome sequencing and annotation.</title>
        <authorList>
            <consortium name="The Broad Institute Genomics Platform"/>
            <consortium name="The Broad Institute Genome Sequencing Center for Infectious Disease"/>
            <person name="Wu L."/>
            <person name="Ma J."/>
        </authorList>
    </citation>
    <scope>NUCLEOTIDE SEQUENCE [LARGE SCALE GENOMIC DNA]</scope>
    <source>
        <strain evidence="4">CGMCC 1.3240</strain>
    </source>
</reference>
<sequence length="120" mass="13561">MSEAQSTPDREGRTAHDLTAFQQTILTVLAEEARYGLAVKGELEEYYGNEVNHGRLYPNLDDLVERDLIAKSELDKRTNEYELTNEGYELLLGELNWEVSKIVTGEERADDIGQLLDDAA</sequence>
<dbReference type="Gene3D" id="1.10.10.10">
    <property type="entry name" value="Winged helix-like DNA-binding domain superfamily/Winged helix DNA-binding domain"/>
    <property type="match status" value="1"/>
</dbReference>
<comment type="caution">
    <text evidence="2">The sequence shown here is derived from an EMBL/GenBank/DDBJ whole genome shotgun (WGS) entry which is preliminary data.</text>
</comment>
<proteinExistence type="predicted"/>
<dbReference type="RefSeq" id="WP_340605465.1">
    <property type="nucleotide sequence ID" value="NZ_JBBMXV010000006.1"/>
</dbReference>
<dbReference type="EMBL" id="JBHSXQ010000007">
    <property type="protein sequence ID" value="MFC6907093.1"/>
    <property type="molecule type" value="Genomic_DNA"/>
</dbReference>
<organism evidence="2 4">
    <name type="scientific">Halalkalicoccus tibetensis</name>
    <dbReference type="NCBI Taxonomy" id="175632"/>
    <lineage>
        <taxon>Archaea</taxon>
        <taxon>Methanobacteriati</taxon>
        <taxon>Methanobacteriota</taxon>
        <taxon>Stenosarchaea group</taxon>
        <taxon>Halobacteria</taxon>
        <taxon>Halobacteriales</taxon>
        <taxon>Halococcaceae</taxon>
        <taxon>Halalkalicoccus</taxon>
    </lineage>
</organism>